<feature type="domain" description="HTH araC/xylS-type" evidence="4">
    <location>
        <begin position="177"/>
        <end position="275"/>
    </location>
</feature>
<dbReference type="Gene3D" id="2.60.120.280">
    <property type="entry name" value="Regulatory protein AraC"/>
    <property type="match status" value="1"/>
</dbReference>
<dbReference type="InterPro" id="IPR020449">
    <property type="entry name" value="Tscrpt_reg_AraC-type_HTH"/>
</dbReference>
<keyword evidence="3" id="KW-0804">Transcription</keyword>
<dbReference type="CDD" id="cd06986">
    <property type="entry name" value="cupin_MmsR-like_N"/>
    <property type="match status" value="1"/>
</dbReference>
<dbReference type="GO" id="GO:0003700">
    <property type="term" value="F:DNA-binding transcription factor activity"/>
    <property type="evidence" value="ECO:0007669"/>
    <property type="project" value="InterPro"/>
</dbReference>
<dbReference type="InterPro" id="IPR009057">
    <property type="entry name" value="Homeodomain-like_sf"/>
</dbReference>
<dbReference type="PRINTS" id="PR00032">
    <property type="entry name" value="HTHARAC"/>
</dbReference>
<dbReference type="GO" id="GO:0043565">
    <property type="term" value="F:sequence-specific DNA binding"/>
    <property type="evidence" value="ECO:0007669"/>
    <property type="project" value="InterPro"/>
</dbReference>
<dbReference type="Gene3D" id="1.10.10.60">
    <property type="entry name" value="Homeodomain-like"/>
    <property type="match status" value="2"/>
</dbReference>
<dbReference type="PANTHER" id="PTHR43280:SF2">
    <property type="entry name" value="HTH-TYPE TRANSCRIPTIONAL REGULATOR EXSA"/>
    <property type="match status" value="1"/>
</dbReference>
<dbReference type="RefSeq" id="WP_027635442.1">
    <property type="nucleotide sequence ID" value="NZ_CAVLFH010000001.1"/>
</dbReference>
<gene>
    <name evidence="5" type="ORF">AWN73_15610</name>
</gene>
<proteinExistence type="predicted"/>
<dbReference type="InterPro" id="IPR003313">
    <property type="entry name" value="AraC-bd"/>
</dbReference>
<dbReference type="AlphaFoldDB" id="A0A2S7F8Z6"/>
<dbReference type="InterPro" id="IPR037923">
    <property type="entry name" value="HTH-like"/>
</dbReference>
<dbReference type="InterPro" id="IPR018060">
    <property type="entry name" value="HTH_AraC"/>
</dbReference>
<evidence type="ECO:0000259" key="4">
    <source>
        <dbReference type="PROSITE" id="PS01124"/>
    </source>
</evidence>
<evidence type="ECO:0000256" key="3">
    <source>
        <dbReference type="ARBA" id="ARBA00023163"/>
    </source>
</evidence>
<reference evidence="5 6" key="1">
    <citation type="submission" date="2016-01" db="EMBL/GenBank/DDBJ databases">
        <title>Characterization of the Clostridium difficile lineages that are prevalent in Hong Kong and China.</title>
        <authorList>
            <person name="Kwok J.S.-L."/>
            <person name="Lam W.-Y."/>
            <person name="Ip M."/>
            <person name="Chan T.-F."/>
            <person name="Hawkey P.M."/>
            <person name="Tsui S.K.-W."/>
        </authorList>
    </citation>
    <scope>NUCLEOTIDE SEQUENCE [LARGE SCALE GENOMIC DNA]</scope>
    <source>
        <strain evidence="5 6">300064</strain>
    </source>
</reference>
<dbReference type="Proteomes" id="UP000238081">
    <property type="component" value="Unassembled WGS sequence"/>
</dbReference>
<dbReference type="Pfam" id="PF12833">
    <property type="entry name" value="HTH_18"/>
    <property type="match status" value="1"/>
</dbReference>
<evidence type="ECO:0000313" key="5">
    <source>
        <dbReference type="EMBL" id="PPV13893.1"/>
    </source>
</evidence>
<dbReference type="SMART" id="SM00342">
    <property type="entry name" value="HTH_ARAC"/>
    <property type="match status" value="1"/>
</dbReference>
<accession>A0A2S7F8Z6</accession>
<dbReference type="EMBL" id="LRDH01000116">
    <property type="protein sequence ID" value="PPV13893.1"/>
    <property type="molecule type" value="Genomic_DNA"/>
</dbReference>
<comment type="caution">
    <text evidence="5">The sequence shown here is derived from an EMBL/GenBank/DDBJ whole genome shotgun (WGS) entry which is preliminary data.</text>
</comment>
<keyword evidence="2" id="KW-0238">DNA-binding</keyword>
<evidence type="ECO:0000256" key="2">
    <source>
        <dbReference type="ARBA" id="ARBA00023125"/>
    </source>
</evidence>
<dbReference type="PROSITE" id="PS01124">
    <property type="entry name" value="HTH_ARAC_FAMILY_2"/>
    <property type="match status" value="1"/>
</dbReference>
<dbReference type="PROSITE" id="PS00041">
    <property type="entry name" value="HTH_ARAC_FAMILY_1"/>
    <property type="match status" value="1"/>
</dbReference>
<dbReference type="SUPFAM" id="SSF51215">
    <property type="entry name" value="Regulatory protein AraC"/>
    <property type="match status" value="1"/>
</dbReference>
<evidence type="ECO:0000256" key="1">
    <source>
        <dbReference type="ARBA" id="ARBA00023015"/>
    </source>
</evidence>
<dbReference type="InterPro" id="IPR018062">
    <property type="entry name" value="HTH_AraC-typ_CS"/>
</dbReference>
<dbReference type="PANTHER" id="PTHR43280">
    <property type="entry name" value="ARAC-FAMILY TRANSCRIPTIONAL REGULATOR"/>
    <property type="match status" value="1"/>
</dbReference>
<sequence>MKNSMEMLCFPTYNRESRDLLVYQCGREECTPSHSFGPAIRDHFLIHYIIEGSGTFLVNGKLYKLHKNQGFIIFPDDITYYEADNDTPWIYKWVGFKGIKAEYYLQCAGLTKENPIFEYSNGKFLEECFDNMIKASKLKYASELKLQGLLSIFLSELIELSSIDSSSDYYYKDVYIKKCLNYIEMNYSRKLLISEIAALLGLNTKYFSLIFKESIGVTPQQYIISFRINKACELMKNLKLSISDISRSVGYDDSLAFSKIFKKQKGMSPKKYREQFINSNSENLD</sequence>
<dbReference type="Pfam" id="PF02311">
    <property type="entry name" value="AraC_binding"/>
    <property type="match status" value="1"/>
</dbReference>
<protein>
    <submittedName>
        <fullName evidence="5">AraC family transcriptional regulator</fullName>
    </submittedName>
</protein>
<organism evidence="5 6">
    <name type="scientific">Clostridium butyricum</name>
    <dbReference type="NCBI Taxonomy" id="1492"/>
    <lineage>
        <taxon>Bacteria</taxon>
        <taxon>Bacillati</taxon>
        <taxon>Bacillota</taxon>
        <taxon>Clostridia</taxon>
        <taxon>Eubacteriales</taxon>
        <taxon>Clostridiaceae</taxon>
        <taxon>Clostridium</taxon>
    </lineage>
</organism>
<dbReference type="SUPFAM" id="SSF46689">
    <property type="entry name" value="Homeodomain-like"/>
    <property type="match status" value="2"/>
</dbReference>
<keyword evidence="1" id="KW-0805">Transcription regulation</keyword>
<evidence type="ECO:0000313" key="6">
    <source>
        <dbReference type="Proteomes" id="UP000238081"/>
    </source>
</evidence>
<name>A0A2S7F8Z6_CLOBU</name>